<organism evidence="1 2">
    <name type="scientific">Ornithinimicrobium faecis</name>
    <dbReference type="NCBI Taxonomy" id="2934158"/>
    <lineage>
        <taxon>Bacteria</taxon>
        <taxon>Bacillati</taxon>
        <taxon>Actinomycetota</taxon>
        <taxon>Actinomycetes</taxon>
        <taxon>Micrococcales</taxon>
        <taxon>Ornithinimicrobiaceae</taxon>
        <taxon>Ornithinimicrobium</taxon>
    </lineage>
</organism>
<name>A0ABY4YU54_9MICO</name>
<dbReference type="Gene3D" id="3.40.50.300">
    <property type="entry name" value="P-loop containing nucleotide triphosphate hydrolases"/>
    <property type="match status" value="1"/>
</dbReference>
<keyword evidence="2" id="KW-1185">Reference proteome</keyword>
<protein>
    <submittedName>
        <fullName evidence="1">Sulfotransferase</fullName>
    </submittedName>
</protein>
<dbReference type="Pfam" id="PF13469">
    <property type="entry name" value="Sulfotransfer_3"/>
    <property type="match status" value="1"/>
</dbReference>
<dbReference type="Proteomes" id="UP001056455">
    <property type="component" value="Chromosome"/>
</dbReference>
<dbReference type="InterPro" id="IPR027417">
    <property type="entry name" value="P-loop_NTPase"/>
</dbReference>
<dbReference type="SUPFAM" id="SSF52540">
    <property type="entry name" value="P-loop containing nucleoside triphosphate hydrolases"/>
    <property type="match status" value="1"/>
</dbReference>
<gene>
    <name evidence="1" type="ORF">NF556_19810</name>
</gene>
<evidence type="ECO:0000313" key="2">
    <source>
        <dbReference type="Proteomes" id="UP001056455"/>
    </source>
</evidence>
<evidence type="ECO:0000313" key="1">
    <source>
        <dbReference type="EMBL" id="USQ79805.1"/>
    </source>
</evidence>
<proteinExistence type="predicted"/>
<reference evidence="1" key="1">
    <citation type="submission" date="2022-06" db="EMBL/GenBank/DDBJ databases">
        <title>Ornithinimicrobium HY1793.</title>
        <authorList>
            <person name="Huang Y."/>
        </authorList>
    </citation>
    <scope>NUCLEOTIDE SEQUENCE</scope>
    <source>
        <strain evidence="1">HY1793</strain>
    </source>
</reference>
<sequence length="229" mass="26900">MPDTSGKDFSHLFIVTYGRSGSTTLQALLNSIPGYLIRGEHHQAPHFLYQYHQTLLADHRRFKDLQEREKNPIGPLTPSNPFFGVDDFSVDVALSEYAKLITTTILRPDQETRVTGYKEIRWYQPDVLDFIEWLRLVFPGSRFLINSRRHEDVAQSKWWAQDPDALKKLARIQETFTEVAQRLDHLAFHVQYEEWNGNPEAFRSLYEWLDEPFDLEVVGDVLSRYHSFK</sequence>
<dbReference type="RefSeq" id="WP_252592909.1">
    <property type="nucleotide sequence ID" value="NZ_CP099489.1"/>
</dbReference>
<dbReference type="EMBL" id="CP099489">
    <property type="protein sequence ID" value="USQ79805.1"/>
    <property type="molecule type" value="Genomic_DNA"/>
</dbReference>
<accession>A0ABY4YU54</accession>